<dbReference type="STRING" id="709015.GCA_000472485_01139"/>
<feature type="domain" description="Outer membrane protein beta-barrel" evidence="3">
    <location>
        <begin position="179"/>
        <end position="348"/>
    </location>
</feature>
<evidence type="ECO:0000256" key="1">
    <source>
        <dbReference type="SAM" id="Coils"/>
    </source>
</evidence>
<evidence type="ECO:0000256" key="2">
    <source>
        <dbReference type="SAM" id="SignalP"/>
    </source>
</evidence>
<keyword evidence="1" id="KW-0175">Coiled coil</keyword>
<protein>
    <recommendedName>
        <fullName evidence="3">Outer membrane protein beta-barrel domain-containing protein</fullName>
    </recommendedName>
</protein>
<organism evidence="4 5">
    <name type="scientific">Pontibacter actiniarum</name>
    <dbReference type="NCBI Taxonomy" id="323450"/>
    <lineage>
        <taxon>Bacteria</taxon>
        <taxon>Pseudomonadati</taxon>
        <taxon>Bacteroidota</taxon>
        <taxon>Cytophagia</taxon>
        <taxon>Cytophagales</taxon>
        <taxon>Hymenobacteraceae</taxon>
        <taxon>Pontibacter</taxon>
    </lineage>
</organism>
<feature type="chain" id="PRO_5011004046" description="Outer membrane protein beta-barrel domain-containing protein" evidence="2">
    <location>
        <begin position="22"/>
        <end position="372"/>
    </location>
</feature>
<reference evidence="5" key="1">
    <citation type="submission" date="2017-05" db="EMBL/GenBank/DDBJ databases">
        <authorList>
            <person name="Ray J."/>
            <person name="Price M."/>
            <person name="Deutschbauer A."/>
        </authorList>
    </citation>
    <scope>NUCLEOTIDE SEQUENCE [LARGE SCALE GENOMIC DNA]</scope>
    <source>
        <strain evidence="5">DSM 19842</strain>
    </source>
</reference>
<evidence type="ECO:0000313" key="5">
    <source>
        <dbReference type="Proteomes" id="UP000266292"/>
    </source>
</evidence>
<feature type="coiled-coil region" evidence="1">
    <location>
        <begin position="67"/>
        <end position="94"/>
    </location>
</feature>
<evidence type="ECO:0000313" key="4">
    <source>
        <dbReference type="EMBL" id="ARS34975.1"/>
    </source>
</evidence>
<evidence type="ECO:0000259" key="3">
    <source>
        <dbReference type="Pfam" id="PF13568"/>
    </source>
</evidence>
<sequence>MKRILLLVMAIVMAAATGVSAKGGSTLQQRLGSPDQDTIVVKMANGAKMILHLQNIQQLQAFQNYSLDSLMRELNKYVERVDNMENSNQESKEMTVTFNKAKAEDGKEEQVTITVQEEDPQTGGVTKETHEVVINKSFKIKVDVEEDGENTRVNVDMPSKQERDSIRHVKEIEDYKSTRWGFDIDLGFNTFTDIDNTPDLKAWGSRYVSLNWRLRSQIGGRTSPFYLLSGLEFAFNNYMFEDDIIVRDVDGVTVFEEAEELSFEKSKLTHSSVNVPLMALLEFKRENGKDGFTIGAGPFVGYRLGSHSKIKLNGDKEKDRDSFNLSDMQYGAEGVIGYGGVTLFGKYNMNDLFKDNRGPETSVVSFGLRLFL</sequence>
<name>A0A1X9YQ24_9BACT</name>
<feature type="signal peptide" evidence="2">
    <location>
        <begin position="1"/>
        <end position="21"/>
    </location>
</feature>
<keyword evidence="5" id="KW-1185">Reference proteome</keyword>
<dbReference type="RefSeq" id="WP_025605370.1">
    <property type="nucleotide sequence ID" value="NZ_CP021235.1"/>
</dbReference>
<dbReference type="AlphaFoldDB" id="A0A1X9YQ24"/>
<gene>
    <name evidence="4" type="ORF">CA264_05695</name>
</gene>
<dbReference type="Proteomes" id="UP000266292">
    <property type="component" value="Chromosome"/>
</dbReference>
<dbReference type="Pfam" id="PF13568">
    <property type="entry name" value="OMP_b-brl_2"/>
    <property type="match status" value="1"/>
</dbReference>
<dbReference type="EMBL" id="CP021235">
    <property type="protein sequence ID" value="ARS34975.1"/>
    <property type="molecule type" value="Genomic_DNA"/>
</dbReference>
<dbReference type="KEGG" id="pact:CA264_05695"/>
<accession>A0A1X9YQ24</accession>
<keyword evidence="2" id="KW-0732">Signal</keyword>
<dbReference type="InterPro" id="IPR025665">
    <property type="entry name" value="Beta-barrel_OMP_2"/>
</dbReference>
<proteinExistence type="predicted"/>
<dbReference type="OrthoDB" id="891525at2"/>